<name>A0A0A9ECN3_ARUDO</name>
<reference evidence="1" key="1">
    <citation type="submission" date="2014-09" db="EMBL/GenBank/DDBJ databases">
        <authorList>
            <person name="Magalhaes I.L.F."/>
            <person name="Oliveira U."/>
            <person name="Santos F.R."/>
            <person name="Vidigal T.H.D.A."/>
            <person name="Brescovit A.D."/>
            <person name="Santos A.J."/>
        </authorList>
    </citation>
    <scope>NUCLEOTIDE SEQUENCE</scope>
    <source>
        <tissue evidence="1">Shoot tissue taken approximately 20 cm above the soil surface</tissue>
    </source>
</reference>
<dbReference type="EMBL" id="GBRH01204088">
    <property type="protein sequence ID" value="JAD93807.1"/>
    <property type="molecule type" value="Transcribed_RNA"/>
</dbReference>
<sequence length="44" mass="5258">MGRPLLPRRRRWRGRMGLLLVHRPHQGPLRRVLALRRPPVLFAV</sequence>
<dbReference type="AlphaFoldDB" id="A0A0A9ECN3"/>
<accession>A0A0A9ECN3</accession>
<protein>
    <submittedName>
        <fullName evidence="1">Uncharacterized protein</fullName>
    </submittedName>
</protein>
<organism evidence="1">
    <name type="scientific">Arundo donax</name>
    <name type="common">Giant reed</name>
    <name type="synonym">Donax arundinaceus</name>
    <dbReference type="NCBI Taxonomy" id="35708"/>
    <lineage>
        <taxon>Eukaryota</taxon>
        <taxon>Viridiplantae</taxon>
        <taxon>Streptophyta</taxon>
        <taxon>Embryophyta</taxon>
        <taxon>Tracheophyta</taxon>
        <taxon>Spermatophyta</taxon>
        <taxon>Magnoliopsida</taxon>
        <taxon>Liliopsida</taxon>
        <taxon>Poales</taxon>
        <taxon>Poaceae</taxon>
        <taxon>PACMAD clade</taxon>
        <taxon>Arundinoideae</taxon>
        <taxon>Arundineae</taxon>
        <taxon>Arundo</taxon>
    </lineage>
</organism>
<evidence type="ECO:0000313" key="1">
    <source>
        <dbReference type="EMBL" id="JAD93807.1"/>
    </source>
</evidence>
<proteinExistence type="predicted"/>
<reference evidence="1" key="2">
    <citation type="journal article" date="2015" name="Data Brief">
        <title>Shoot transcriptome of the giant reed, Arundo donax.</title>
        <authorList>
            <person name="Barrero R.A."/>
            <person name="Guerrero F.D."/>
            <person name="Moolhuijzen P."/>
            <person name="Goolsby J.A."/>
            <person name="Tidwell J."/>
            <person name="Bellgard S.E."/>
            <person name="Bellgard M.I."/>
        </authorList>
    </citation>
    <scope>NUCLEOTIDE SEQUENCE</scope>
    <source>
        <tissue evidence="1">Shoot tissue taken approximately 20 cm above the soil surface</tissue>
    </source>
</reference>